<evidence type="ECO:0000256" key="6">
    <source>
        <dbReference type="ARBA" id="ARBA00022889"/>
    </source>
</evidence>
<evidence type="ECO:0000256" key="4">
    <source>
        <dbReference type="ARBA" id="ARBA00022729"/>
    </source>
</evidence>
<dbReference type="GO" id="GO:0098609">
    <property type="term" value="P:cell-cell adhesion"/>
    <property type="evidence" value="ECO:0000318"/>
    <property type="project" value="GO_Central"/>
</dbReference>
<dbReference type="InterPro" id="IPR028994">
    <property type="entry name" value="Integrin_alpha_N"/>
</dbReference>
<dbReference type="STRING" id="7070.A0A139WES8"/>
<dbReference type="SMART" id="SM00191">
    <property type="entry name" value="Int_alpha"/>
    <property type="match status" value="5"/>
</dbReference>
<dbReference type="Gene3D" id="2.60.40.1530">
    <property type="entry name" value="ntegrin, alpha v. Chain A, domain 4"/>
    <property type="match status" value="1"/>
</dbReference>
<dbReference type="Pfam" id="PF01839">
    <property type="entry name" value="FG-GAP"/>
    <property type="match status" value="1"/>
</dbReference>
<dbReference type="PANTHER" id="PTHR23220">
    <property type="entry name" value="INTEGRIN ALPHA"/>
    <property type="match status" value="1"/>
</dbReference>
<dbReference type="InterPro" id="IPR013519">
    <property type="entry name" value="Int_alpha_beta-p"/>
</dbReference>
<evidence type="ECO:0000256" key="5">
    <source>
        <dbReference type="ARBA" id="ARBA00022737"/>
    </source>
</evidence>
<dbReference type="InParanoid" id="A0A139WES8"/>
<dbReference type="InterPro" id="IPR000413">
    <property type="entry name" value="Integrin_alpha"/>
</dbReference>
<dbReference type="GO" id="GO:0008305">
    <property type="term" value="C:integrin complex"/>
    <property type="evidence" value="ECO:0000318"/>
    <property type="project" value="GO_Central"/>
</dbReference>
<dbReference type="Gene3D" id="2.60.40.1510">
    <property type="entry name" value="ntegrin, alpha v. Chain A, domain 3"/>
    <property type="match status" value="1"/>
</dbReference>
<keyword evidence="5" id="KW-0677">Repeat</keyword>
<dbReference type="GO" id="GO:0007229">
    <property type="term" value="P:integrin-mediated signaling pathway"/>
    <property type="evidence" value="ECO:0000318"/>
    <property type="project" value="GO_Central"/>
</dbReference>
<proteinExistence type="inferred from homology"/>
<keyword evidence="4" id="KW-0732">Signal</keyword>
<dbReference type="EMBL" id="KQ971354">
    <property type="protein sequence ID" value="KYB26399.1"/>
    <property type="molecule type" value="Genomic_DNA"/>
</dbReference>
<dbReference type="SUPFAM" id="SSF69179">
    <property type="entry name" value="Integrin domains"/>
    <property type="match status" value="2"/>
</dbReference>
<dbReference type="Gene3D" id="1.20.5.930">
    <property type="entry name" value="Bicelle-embedded integrin alpha(iib) transmembrane segment"/>
    <property type="match status" value="1"/>
</dbReference>
<reference evidence="15 16" key="2">
    <citation type="journal article" date="2010" name="Nucleic Acids Res.">
        <title>BeetleBase in 2010: revisions to provide comprehensive genomic information for Tribolium castaneum.</title>
        <authorList>
            <person name="Kim H.S."/>
            <person name="Murphy T."/>
            <person name="Xia J."/>
            <person name="Caragea D."/>
            <person name="Park Y."/>
            <person name="Beeman R.W."/>
            <person name="Lorenzen M.D."/>
            <person name="Butcher S."/>
            <person name="Manak J.R."/>
            <person name="Brown S.J."/>
        </authorList>
    </citation>
    <scope>GENOME REANNOTATION</scope>
    <source>
        <strain evidence="15 16">Georgia GA2</strain>
    </source>
</reference>
<protein>
    <submittedName>
        <fullName evidence="15">Integrin alpha-PS4-like Protein</fullName>
    </submittedName>
</protein>
<keyword evidence="8 13" id="KW-0401">Integrin</keyword>
<evidence type="ECO:0000256" key="13">
    <source>
        <dbReference type="RuleBase" id="RU003762"/>
    </source>
</evidence>
<name>A0A139WES8_TRICA</name>
<reference evidence="15 16" key="1">
    <citation type="journal article" date="2008" name="Nature">
        <title>The genome of the model beetle and pest Tribolium castaneum.</title>
        <authorList>
            <consortium name="Tribolium Genome Sequencing Consortium"/>
            <person name="Richards S."/>
            <person name="Gibbs R.A."/>
            <person name="Weinstock G.M."/>
            <person name="Brown S.J."/>
            <person name="Denell R."/>
            <person name="Beeman R.W."/>
            <person name="Gibbs R."/>
            <person name="Beeman R.W."/>
            <person name="Brown S.J."/>
            <person name="Bucher G."/>
            <person name="Friedrich M."/>
            <person name="Grimmelikhuijzen C.J."/>
            <person name="Klingler M."/>
            <person name="Lorenzen M."/>
            <person name="Richards S."/>
            <person name="Roth S."/>
            <person name="Schroder R."/>
            <person name="Tautz D."/>
            <person name="Zdobnov E.M."/>
            <person name="Muzny D."/>
            <person name="Gibbs R.A."/>
            <person name="Weinstock G.M."/>
            <person name="Attaway T."/>
            <person name="Bell S."/>
            <person name="Buhay C.J."/>
            <person name="Chandrabose M.N."/>
            <person name="Chavez D."/>
            <person name="Clerk-Blankenburg K.P."/>
            <person name="Cree A."/>
            <person name="Dao M."/>
            <person name="Davis C."/>
            <person name="Chacko J."/>
            <person name="Dinh H."/>
            <person name="Dugan-Rocha S."/>
            <person name="Fowler G."/>
            <person name="Garner T.T."/>
            <person name="Garnes J."/>
            <person name="Gnirke A."/>
            <person name="Hawes A."/>
            <person name="Hernandez J."/>
            <person name="Hines S."/>
            <person name="Holder M."/>
            <person name="Hume J."/>
            <person name="Jhangiani S.N."/>
            <person name="Joshi V."/>
            <person name="Khan Z.M."/>
            <person name="Jackson L."/>
            <person name="Kovar C."/>
            <person name="Kowis A."/>
            <person name="Lee S."/>
            <person name="Lewis L.R."/>
            <person name="Margolis J."/>
            <person name="Morgan M."/>
            <person name="Nazareth L.V."/>
            <person name="Nguyen N."/>
            <person name="Okwuonu G."/>
            <person name="Parker D."/>
            <person name="Richards S."/>
            <person name="Ruiz S.J."/>
            <person name="Santibanez J."/>
            <person name="Savard J."/>
            <person name="Scherer S.E."/>
            <person name="Schneider B."/>
            <person name="Sodergren E."/>
            <person name="Tautz D."/>
            <person name="Vattahil S."/>
            <person name="Villasana D."/>
            <person name="White C.S."/>
            <person name="Wright R."/>
            <person name="Park Y."/>
            <person name="Beeman R.W."/>
            <person name="Lord J."/>
            <person name="Oppert B."/>
            <person name="Lorenzen M."/>
            <person name="Brown S."/>
            <person name="Wang L."/>
            <person name="Savard J."/>
            <person name="Tautz D."/>
            <person name="Richards S."/>
            <person name="Weinstock G."/>
            <person name="Gibbs R.A."/>
            <person name="Liu Y."/>
            <person name="Worley K."/>
            <person name="Weinstock G."/>
            <person name="Elsik C.G."/>
            <person name="Reese J.T."/>
            <person name="Elhaik E."/>
            <person name="Landan G."/>
            <person name="Graur D."/>
            <person name="Arensburger P."/>
            <person name="Atkinson P."/>
            <person name="Beeman R.W."/>
            <person name="Beidler J."/>
            <person name="Brown S.J."/>
            <person name="Demuth J.P."/>
            <person name="Drury D.W."/>
            <person name="Du Y.Z."/>
            <person name="Fujiwara H."/>
            <person name="Lorenzen M."/>
            <person name="Maselli V."/>
            <person name="Osanai M."/>
            <person name="Park Y."/>
            <person name="Robertson H.M."/>
            <person name="Tu Z."/>
            <person name="Wang J.J."/>
            <person name="Wang S."/>
            <person name="Richards S."/>
            <person name="Song H."/>
            <person name="Zhang L."/>
            <person name="Sodergren E."/>
            <person name="Werner D."/>
            <person name="Stanke M."/>
            <person name="Morgenstern B."/>
            <person name="Solovyev V."/>
            <person name="Kosarev P."/>
            <person name="Brown G."/>
            <person name="Chen H.C."/>
            <person name="Ermolaeva O."/>
            <person name="Hlavina W."/>
            <person name="Kapustin Y."/>
            <person name="Kiryutin B."/>
            <person name="Kitts P."/>
            <person name="Maglott D."/>
            <person name="Pruitt K."/>
            <person name="Sapojnikov V."/>
            <person name="Souvorov A."/>
            <person name="Mackey A.J."/>
            <person name="Waterhouse R.M."/>
            <person name="Wyder S."/>
            <person name="Zdobnov E.M."/>
            <person name="Zdobnov E.M."/>
            <person name="Wyder S."/>
            <person name="Kriventseva E.V."/>
            <person name="Kadowaki T."/>
            <person name="Bork P."/>
            <person name="Aranda M."/>
            <person name="Bao R."/>
            <person name="Beermann A."/>
            <person name="Berns N."/>
            <person name="Bolognesi R."/>
            <person name="Bonneton F."/>
            <person name="Bopp D."/>
            <person name="Brown S.J."/>
            <person name="Bucher G."/>
            <person name="Butts T."/>
            <person name="Chaumot A."/>
            <person name="Denell R.E."/>
            <person name="Ferrier D.E."/>
            <person name="Friedrich M."/>
            <person name="Gordon C.M."/>
            <person name="Jindra M."/>
            <person name="Klingler M."/>
            <person name="Lan Q."/>
            <person name="Lattorff H.M."/>
            <person name="Laudet V."/>
            <person name="von Levetsow C."/>
            <person name="Liu Z."/>
            <person name="Lutz R."/>
            <person name="Lynch J.A."/>
            <person name="da Fonseca R.N."/>
            <person name="Posnien N."/>
            <person name="Reuter R."/>
            <person name="Roth S."/>
            <person name="Savard J."/>
            <person name="Schinko J.B."/>
            <person name="Schmitt C."/>
            <person name="Schoppmeier M."/>
            <person name="Schroder R."/>
            <person name="Shippy T.D."/>
            <person name="Simonnet F."/>
            <person name="Marques-Souza H."/>
            <person name="Tautz D."/>
            <person name="Tomoyasu Y."/>
            <person name="Trauner J."/>
            <person name="Van der Zee M."/>
            <person name="Vervoort M."/>
            <person name="Wittkopp N."/>
            <person name="Wimmer E.A."/>
            <person name="Yang X."/>
            <person name="Jones A.K."/>
            <person name="Sattelle D.B."/>
            <person name="Ebert P.R."/>
            <person name="Nelson D."/>
            <person name="Scott J.G."/>
            <person name="Beeman R.W."/>
            <person name="Muthukrishnan S."/>
            <person name="Kramer K.J."/>
            <person name="Arakane Y."/>
            <person name="Beeman R.W."/>
            <person name="Zhu Q."/>
            <person name="Hogenkamp D."/>
            <person name="Dixit R."/>
            <person name="Oppert B."/>
            <person name="Jiang H."/>
            <person name="Zou Z."/>
            <person name="Marshall J."/>
            <person name="Elpidina E."/>
            <person name="Vinokurov K."/>
            <person name="Oppert C."/>
            <person name="Zou Z."/>
            <person name="Evans J."/>
            <person name="Lu Z."/>
            <person name="Zhao P."/>
            <person name="Sumathipala N."/>
            <person name="Altincicek B."/>
            <person name="Vilcinskas A."/>
            <person name="Williams M."/>
            <person name="Hultmark D."/>
            <person name="Hetru C."/>
            <person name="Jiang H."/>
            <person name="Grimmelikhuijzen C.J."/>
            <person name="Hauser F."/>
            <person name="Cazzamali G."/>
            <person name="Williamson M."/>
            <person name="Park Y."/>
            <person name="Li B."/>
            <person name="Tanaka Y."/>
            <person name="Predel R."/>
            <person name="Neupert S."/>
            <person name="Schachtner J."/>
            <person name="Verleyen P."/>
            <person name="Raible F."/>
            <person name="Bork P."/>
            <person name="Friedrich M."/>
            <person name="Walden K.K."/>
            <person name="Robertson H.M."/>
            <person name="Angeli S."/>
            <person name="Foret S."/>
            <person name="Bucher G."/>
            <person name="Schuetz S."/>
            <person name="Maleszka R."/>
            <person name="Wimmer E.A."/>
            <person name="Beeman R.W."/>
            <person name="Lorenzen M."/>
            <person name="Tomoyasu Y."/>
            <person name="Miller S.C."/>
            <person name="Grossmann D."/>
            <person name="Bucher G."/>
        </authorList>
    </citation>
    <scope>NUCLEOTIDE SEQUENCE [LARGE SCALE GENOMIC DNA]</scope>
    <source>
        <strain evidence="15 16">Georgia GA2</strain>
    </source>
</reference>
<evidence type="ECO:0000256" key="2">
    <source>
        <dbReference type="ARBA" id="ARBA00008054"/>
    </source>
</evidence>
<keyword evidence="3 13" id="KW-0812">Transmembrane</keyword>
<feature type="repeat" description="FG-GAP" evidence="12">
    <location>
        <begin position="1"/>
        <end position="54"/>
    </location>
</feature>
<dbReference type="PANTHER" id="PTHR23220:SF83">
    <property type="entry name" value="INTEGRIN ALPHA-PS3-RELATED"/>
    <property type="match status" value="1"/>
</dbReference>
<feature type="repeat" description="FG-GAP" evidence="12">
    <location>
        <begin position="247"/>
        <end position="306"/>
    </location>
</feature>
<dbReference type="GO" id="GO:0038023">
    <property type="term" value="F:signaling receptor activity"/>
    <property type="evidence" value="ECO:0000318"/>
    <property type="project" value="GO_Central"/>
</dbReference>
<dbReference type="InterPro" id="IPR032695">
    <property type="entry name" value="Integrin_dom_sf"/>
</dbReference>
<dbReference type="Proteomes" id="UP000007266">
    <property type="component" value="Linkage group 7"/>
</dbReference>
<dbReference type="SUPFAM" id="SSF69318">
    <property type="entry name" value="Integrin alpha N-terminal domain"/>
    <property type="match status" value="1"/>
</dbReference>
<dbReference type="Pfam" id="PF20805">
    <property type="entry name" value="Integrin_A_Ig_2"/>
    <property type="match status" value="1"/>
</dbReference>
<keyword evidence="16" id="KW-1185">Reference proteome</keyword>
<evidence type="ECO:0000313" key="16">
    <source>
        <dbReference type="Proteomes" id="UP000007266"/>
    </source>
</evidence>
<evidence type="ECO:0000256" key="12">
    <source>
        <dbReference type="PROSITE-ProRule" id="PRU00803"/>
    </source>
</evidence>
<dbReference type="PRINTS" id="PR01185">
    <property type="entry name" value="INTEGRINA"/>
</dbReference>
<comment type="similarity">
    <text evidence="2 13">Belongs to the integrin alpha chain family.</text>
</comment>
<dbReference type="GO" id="GO:0009986">
    <property type="term" value="C:cell surface"/>
    <property type="evidence" value="ECO:0000318"/>
    <property type="project" value="GO_Central"/>
</dbReference>
<keyword evidence="7 13" id="KW-1133">Transmembrane helix</keyword>
<organism evidence="15 16">
    <name type="scientific">Tribolium castaneum</name>
    <name type="common">Red flour beetle</name>
    <dbReference type="NCBI Taxonomy" id="7070"/>
    <lineage>
        <taxon>Eukaryota</taxon>
        <taxon>Metazoa</taxon>
        <taxon>Ecdysozoa</taxon>
        <taxon>Arthropoda</taxon>
        <taxon>Hexapoda</taxon>
        <taxon>Insecta</taxon>
        <taxon>Pterygota</taxon>
        <taxon>Neoptera</taxon>
        <taxon>Endopterygota</taxon>
        <taxon>Coleoptera</taxon>
        <taxon>Polyphaga</taxon>
        <taxon>Cucujiformia</taxon>
        <taxon>Tenebrionidae</taxon>
        <taxon>Tenebrionidae incertae sedis</taxon>
        <taxon>Tribolium</taxon>
    </lineage>
</organism>
<comment type="subcellular location">
    <subcellularLocation>
        <location evidence="1 13">Membrane</location>
        <topology evidence="1 13">Single-pass type I membrane protein</topology>
    </subcellularLocation>
</comment>
<keyword evidence="6 13" id="KW-0130">Cell adhesion</keyword>
<evidence type="ECO:0000256" key="10">
    <source>
        <dbReference type="ARBA" id="ARBA00023170"/>
    </source>
</evidence>
<evidence type="ECO:0000256" key="3">
    <source>
        <dbReference type="ARBA" id="ARBA00022692"/>
    </source>
</evidence>
<dbReference type="AlphaFoldDB" id="A0A139WES8"/>
<evidence type="ECO:0000256" key="9">
    <source>
        <dbReference type="ARBA" id="ARBA00023136"/>
    </source>
</evidence>
<feature type="domain" description="Integrin alpha second immunoglobulin-like" evidence="14">
    <location>
        <begin position="539"/>
        <end position="666"/>
    </location>
</feature>
<keyword evidence="9 13" id="KW-0472">Membrane</keyword>
<accession>A0A139WES8</accession>
<dbReference type="Gene3D" id="2.130.10.130">
    <property type="entry name" value="Integrin alpha, N-terminal"/>
    <property type="match status" value="1"/>
</dbReference>
<evidence type="ECO:0000313" key="15">
    <source>
        <dbReference type="EMBL" id="KYB26399.1"/>
    </source>
</evidence>
<dbReference type="InterPro" id="IPR048285">
    <property type="entry name" value="Integrin_alpha_Ig-like_2"/>
</dbReference>
<dbReference type="OMA" id="ANTISCY"/>
<dbReference type="GO" id="GO:0031589">
    <property type="term" value="P:cell-substrate adhesion"/>
    <property type="evidence" value="ECO:0007669"/>
    <property type="project" value="UniProtKB-ARBA"/>
</dbReference>
<gene>
    <name evidence="15" type="primary">AUGUSTUS-3.0.2_33785</name>
    <name evidence="15" type="ORF">TcasGA2_TC033785</name>
</gene>
<evidence type="ECO:0000259" key="14">
    <source>
        <dbReference type="Pfam" id="PF20805"/>
    </source>
</evidence>
<dbReference type="GO" id="GO:0007157">
    <property type="term" value="P:heterophilic cell-cell adhesion via plasma membrane cell adhesion molecules"/>
    <property type="evidence" value="ECO:0007669"/>
    <property type="project" value="UniProtKB-ARBA"/>
</dbReference>
<keyword evidence="11" id="KW-0325">Glycoprotein</keyword>
<keyword evidence="10 13" id="KW-0675">Receptor</keyword>
<evidence type="ECO:0000256" key="7">
    <source>
        <dbReference type="ARBA" id="ARBA00022989"/>
    </source>
</evidence>
<evidence type="ECO:0000256" key="11">
    <source>
        <dbReference type="ARBA" id="ARBA00023180"/>
    </source>
</evidence>
<feature type="transmembrane region" description="Helical" evidence="13">
    <location>
        <begin position="849"/>
        <end position="871"/>
    </location>
</feature>
<dbReference type="InterPro" id="IPR013517">
    <property type="entry name" value="FG-GAP"/>
</dbReference>
<evidence type="ECO:0000256" key="8">
    <source>
        <dbReference type="ARBA" id="ARBA00023037"/>
    </source>
</evidence>
<evidence type="ECO:0000256" key="1">
    <source>
        <dbReference type="ARBA" id="ARBA00004479"/>
    </source>
</evidence>
<dbReference type="PROSITE" id="PS51470">
    <property type="entry name" value="FG_GAP"/>
    <property type="match status" value="3"/>
</dbReference>
<feature type="repeat" description="FG-GAP" evidence="12">
    <location>
        <begin position="307"/>
        <end position="365"/>
    </location>
</feature>
<sequence>MITLNSTTSYFGYSILLQKGNPPIAIVGAPRRKYSGKPTGAVFKCNLEDLNCQEYTRVSRERGIYPIGKNGDLLGSVLDGDEDRGGSFFTCAPRFIISPSFDTYFTNGRCFHVKNSQNIHENAELLLPLNDINQIGTDNFAPFYDAAFGESGFSIRFLKEKNELIIGAPGKYKWNGALLTTSESHSTQIYPKRSNKFTSLDHYYGYDVAWGRFVKNSSEIWYVSGAPRGSGLKGSVIFYGTNPHDFEIKSVLFGEEFGSYFGASLLVLHYAGGGDDILVGAPMHAGDSWDEGCVYYYKKNGGGPYFHPPVKLSRGVSSSRFGTVLADLGDIDLDSFPDCAISAPYENYGTGAVYLYFGSKEGFSNDNYQRIVPSNFAPFFPPMDVKGFGLGISKGVDTKNKKHNDFAVGAYKTGQVFYFQSYQIVDITPDMTPNIFTLHTSTTNFSVKYCLTFTYRNGKTKSVSFDTSLVLVDSRVVNERNVTQSVTIEAKKQNCNHHTVRLKKNHLNLEALTIRFLYKIQQQNSWLEKILSLPMSYDCGNDNICQTNLTITAKQTDPKIIILGVNNVLRMNVSINNFGEPAYQTKLYLNVPPEITLINLRECDFKNGSYECLVAQLLNETVEKHFLLDLANIQPQWTFLPINFTITSIGQDVYPSDNKLELNIPITTHNNPRITSVSQPDNIFLNGTRRLNITHLFFVDNQGPSPLNLTLEIYIPQVNLNGSAVFEIESVEESSNEIVSECIHLDKKPPLDLAEGKNQANSTKVLSCLEPEINCTSVICGTGYLQKSSQNLVFSVKIFVHTDSIAQLIGDKNKLLLTTSAYFTNGTKMFSTSTTTQIYGISKNVKIPLWIYICSVVLGLVLLLLLIFGLYKCNFFKRTYKEKIESERIFDDGVAQFEVGNNLFCT</sequence>